<evidence type="ECO:0000313" key="2">
    <source>
        <dbReference type="EMBL" id="WED63433.1"/>
    </source>
</evidence>
<sequence length="81" mass="8785">MRWLGYFIIWTLGITVVGAVLGSVVFPVAGLFFETERSASEMSVFGIKTLGFYFGIWAPGTALVLTVKKAYEANKTDSADA</sequence>
<protein>
    <submittedName>
        <fullName evidence="2">Uncharacterized protein</fullName>
    </submittedName>
</protein>
<name>A0AAE9ZYC1_9BACT</name>
<dbReference type="AlphaFoldDB" id="A0AAE9ZYC1"/>
<evidence type="ECO:0000256" key="1">
    <source>
        <dbReference type="SAM" id="Phobius"/>
    </source>
</evidence>
<keyword evidence="1" id="KW-0812">Transmembrane</keyword>
<keyword evidence="3" id="KW-1185">Reference proteome</keyword>
<dbReference type="EMBL" id="CP119075">
    <property type="protein sequence ID" value="WED63433.1"/>
    <property type="molecule type" value="Genomic_DNA"/>
</dbReference>
<dbReference type="KEGG" id="slom:PXH66_13925"/>
<evidence type="ECO:0000313" key="3">
    <source>
        <dbReference type="Proteomes" id="UP001218638"/>
    </source>
</evidence>
<dbReference type="Proteomes" id="UP001218638">
    <property type="component" value="Chromosome"/>
</dbReference>
<accession>A0AAE9ZYC1</accession>
<dbReference type="RefSeq" id="WP_330929189.1">
    <property type="nucleotide sequence ID" value="NZ_CP119075.1"/>
</dbReference>
<keyword evidence="1" id="KW-0472">Membrane</keyword>
<gene>
    <name evidence="2" type="ORF">PXH66_13925</name>
</gene>
<reference evidence="2" key="1">
    <citation type="submission" date="2023-03" db="EMBL/GenBank/DDBJ databases">
        <title>Lomoglobus Profundus gen. nov., sp. nov., a novel member of the phylum Verrucomicrobia, isolated from deep-marine sediment of South China Sea.</title>
        <authorList>
            <person name="Ahmad T."/>
            <person name="Ishaq S.E."/>
            <person name="Wang F."/>
        </authorList>
    </citation>
    <scope>NUCLEOTIDE SEQUENCE</scope>
    <source>
        <strain evidence="2">LMO-M01</strain>
    </source>
</reference>
<feature type="transmembrane region" description="Helical" evidence="1">
    <location>
        <begin position="45"/>
        <end position="65"/>
    </location>
</feature>
<proteinExistence type="predicted"/>
<feature type="transmembrane region" description="Helical" evidence="1">
    <location>
        <begin position="7"/>
        <end position="33"/>
    </location>
</feature>
<organism evidence="2 3">
    <name type="scientific">Synoicihabitans lomoniglobus</name>
    <dbReference type="NCBI Taxonomy" id="2909285"/>
    <lineage>
        <taxon>Bacteria</taxon>
        <taxon>Pseudomonadati</taxon>
        <taxon>Verrucomicrobiota</taxon>
        <taxon>Opitutia</taxon>
        <taxon>Opitutales</taxon>
        <taxon>Opitutaceae</taxon>
        <taxon>Synoicihabitans</taxon>
    </lineage>
</organism>
<keyword evidence="1" id="KW-1133">Transmembrane helix</keyword>